<name>A0AAW1QHV1_9CHLO</name>
<accession>A0AAW1QHV1</accession>
<protein>
    <recommendedName>
        <fullName evidence="2">E3 ubiquitin-protein ligase CHFR</fullName>
    </recommendedName>
</protein>
<dbReference type="GO" id="GO:0004842">
    <property type="term" value="F:ubiquitin-protein transferase activity"/>
    <property type="evidence" value="ECO:0007669"/>
    <property type="project" value="TreeGrafter"/>
</dbReference>
<dbReference type="InterPro" id="IPR000253">
    <property type="entry name" value="FHA_dom"/>
</dbReference>
<evidence type="ECO:0000259" key="8">
    <source>
        <dbReference type="PROSITE" id="PS50006"/>
    </source>
</evidence>
<gene>
    <name evidence="10" type="ORF">WJX81_005884</name>
</gene>
<dbReference type="Proteomes" id="UP001445335">
    <property type="component" value="Unassembled WGS sequence"/>
</dbReference>
<dbReference type="SUPFAM" id="SSF57850">
    <property type="entry name" value="RING/U-box"/>
    <property type="match status" value="1"/>
</dbReference>
<evidence type="ECO:0000256" key="7">
    <source>
        <dbReference type="SAM" id="MobiDB-lite"/>
    </source>
</evidence>
<evidence type="ECO:0000256" key="6">
    <source>
        <dbReference type="PROSITE-ProRule" id="PRU00175"/>
    </source>
</evidence>
<evidence type="ECO:0000313" key="10">
    <source>
        <dbReference type="EMBL" id="KAK9820995.1"/>
    </source>
</evidence>
<dbReference type="SUPFAM" id="SSF49879">
    <property type="entry name" value="SMAD/FHA domain"/>
    <property type="match status" value="1"/>
</dbReference>
<proteinExistence type="inferred from homology"/>
<dbReference type="InterPro" id="IPR052256">
    <property type="entry name" value="E3_ubiquitin-ligase_CHFR"/>
</dbReference>
<sequence>MLRRVSLADEGSGTPAVVELGRLQPGGRLPVGRSCTEGVPLGSVEHPFLASRAHAVLTKGSNGDFLVTDLQSTNGTFVNDDKVQSAVLRDGDTLSFGGGRTISVSGSLEMNPFVFQVEGLAGMQTPSTSQPQPASGSRWQAAQETEPAVIDLTVDDDGVEEYEASSPAPQPPRQGVKRKREAMEAAPPPLPPPLPLGPPRGVLERLDHLKCAVCLEFMVAAHTVVPCGHAFCGECLAGWLDKNSTCPNCRAEASAPPVRSLPLDHTLEAVVEPALWADEAESRRQRRATWDALARQMTARWEVRFGARAPRGPPARAGAALGVLEGGAVSLRELMERLTNPTSIRNAVEEAQRQQLLHVHAMFNFREINPGPDAGFDAIRPPRRMRRTSYVVGYVGAGDPPSACENCGQMLLPNGLRVGYVNSPGHTQWMHVRCMSAARWRTVAARIEGLPTLAPPDMRMVTGLIGGTPIPVP</sequence>
<dbReference type="Gene3D" id="3.30.40.10">
    <property type="entry name" value="Zinc/RING finger domain, C3HC4 (zinc finger)"/>
    <property type="match status" value="1"/>
</dbReference>
<dbReference type="SMART" id="SM00240">
    <property type="entry name" value="FHA"/>
    <property type="match status" value="1"/>
</dbReference>
<evidence type="ECO:0000256" key="1">
    <source>
        <dbReference type="ARBA" id="ARBA00005797"/>
    </source>
</evidence>
<dbReference type="GO" id="GO:0008270">
    <property type="term" value="F:zinc ion binding"/>
    <property type="evidence" value="ECO:0007669"/>
    <property type="project" value="UniProtKB-KW"/>
</dbReference>
<dbReference type="PROSITE" id="PS50089">
    <property type="entry name" value="ZF_RING_2"/>
    <property type="match status" value="1"/>
</dbReference>
<reference evidence="10 11" key="1">
    <citation type="journal article" date="2024" name="Nat. Commun.">
        <title>Phylogenomics reveals the evolutionary origins of lichenization in chlorophyte algae.</title>
        <authorList>
            <person name="Puginier C."/>
            <person name="Libourel C."/>
            <person name="Otte J."/>
            <person name="Skaloud P."/>
            <person name="Haon M."/>
            <person name="Grisel S."/>
            <person name="Petersen M."/>
            <person name="Berrin J.G."/>
            <person name="Delaux P.M."/>
            <person name="Dal Grande F."/>
            <person name="Keller J."/>
        </authorList>
    </citation>
    <scope>NUCLEOTIDE SEQUENCE [LARGE SCALE GENOMIC DNA]</scope>
    <source>
        <strain evidence="10 11">SAG 245.80</strain>
    </source>
</reference>
<comment type="similarity">
    <text evidence="1">Belongs to the CHFR family.</text>
</comment>
<dbReference type="SMART" id="SM00184">
    <property type="entry name" value="RING"/>
    <property type="match status" value="1"/>
</dbReference>
<feature type="domain" description="FHA" evidence="8">
    <location>
        <begin position="29"/>
        <end position="83"/>
    </location>
</feature>
<dbReference type="InterPro" id="IPR017907">
    <property type="entry name" value="Znf_RING_CS"/>
</dbReference>
<dbReference type="PANTHER" id="PTHR16079:SF4">
    <property type="entry name" value="E3 UBIQUITIN-PROTEIN LIGASE CHFR"/>
    <property type="match status" value="1"/>
</dbReference>
<dbReference type="PANTHER" id="PTHR16079">
    <property type="entry name" value="UBIQUITIN LIGASE PROTEIN CHFR"/>
    <property type="match status" value="1"/>
</dbReference>
<evidence type="ECO:0000256" key="5">
    <source>
        <dbReference type="ARBA" id="ARBA00022833"/>
    </source>
</evidence>
<feature type="region of interest" description="Disordered" evidence="7">
    <location>
        <begin position="123"/>
        <end position="143"/>
    </location>
</feature>
<dbReference type="GO" id="GO:0006511">
    <property type="term" value="P:ubiquitin-dependent protein catabolic process"/>
    <property type="evidence" value="ECO:0007669"/>
    <property type="project" value="TreeGrafter"/>
</dbReference>
<feature type="compositionally biased region" description="Polar residues" evidence="7">
    <location>
        <begin position="124"/>
        <end position="143"/>
    </location>
</feature>
<feature type="domain" description="RING-type" evidence="9">
    <location>
        <begin position="211"/>
        <end position="250"/>
    </location>
</feature>
<dbReference type="GO" id="GO:0005634">
    <property type="term" value="C:nucleus"/>
    <property type="evidence" value="ECO:0007669"/>
    <property type="project" value="TreeGrafter"/>
</dbReference>
<evidence type="ECO:0000256" key="4">
    <source>
        <dbReference type="ARBA" id="ARBA00022771"/>
    </source>
</evidence>
<dbReference type="InterPro" id="IPR001841">
    <property type="entry name" value="Znf_RING"/>
</dbReference>
<dbReference type="InterPro" id="IPR008984">
    <property type="entry name" value="SMAD_FHA_dom_sf"/>
</dbReference>
<evidence type="ECO:0000313" key="11">
    <source>
        <dbReference type="Proteomes" id="UP001445335"/>
    </source>
</evidence>
<keyword evidence="3" id="KW-0479">Metal-binding</keyword>
<dbReference type="PROSITE" id="PS00518">
    <property type="entry name" value="ZF_RING_1"/>
    <property type="match status" value="1"/>
</dbReference>
<keyword evidence="5" id="KW-0862">Zinc</keyword>
<dbReference type="Pfam" id="PF13639">
    <property type="entry name" value="zf-RING_2"/>
    <property type="match status" value="1"/>
</dbReference>
<feature type="region of interest" description="Disordered" evidence="7">
    <location>
        <begin position="159"/>
        <end position="198"/>
    </location>
</feature>
<dbReference type="Pfam" id="PF00498">
    <property type="entry name" value="FHA"/>
    <property type="match status" value="1"/>
</dbReference>
<dbReference type="CDD" id="cd00060">
    <property type="entry name" value="FHA"/>
    <property type="match status" value="1"/>
</dbReference>
<dbReference type="AlphaFoldDB" id="A0AAW1QHV1"/>
<keyword evidence="11" id="KW-1185">Reference proteome</keyword>
<dbReference type="GO" id="GO:0016567">
    <property type="term" value="P:protein ubiquitination"/>
    <property type="evidence" value="ECO:0007669"/>
    <property type="project" value="TreeGrafter"/>
</dbReference>
<dbReference type="Gene3D" id="2.60.200.20">
    <property type="match status" value="1"/>
</dbReference>
<comment type="caution">
    <text evidence="10">The sequence shown here is derived from an EMBL/GenBank/DDBJ whole genome shotgun (WGS) entry which is preliminary data.</text>
</comment>
<evidence type="ECO:0000256" key="3">
    <source>
        <dbReference type="ARBA" id="ARBA00022723"/>
    </source>
</evidence>
<dbReference type="EMBL" id="JALJOU010000109">
    <property type="protein sequence ID" value="KAK9820995.1"/>
    <property type="molecule type" value="Genomic_DNA"/>
</dbReference>
<dbReference type="InterPro" id="IPR013083">
    <property type="entry name" value="Znf_RING/FYVE/PHD"/>
</dbReference>
<keyword evidence="4 6" id="KW-0863">Zinc-finger</keyword>
<feature type="compositionally biased region" description="Pro residues" evidence="7">
    <location>
        <begin position="186"/>
        <end position="198"/>
    </location>
</feature>
<evidence type="ECO:0000259" key="9">
    <source>
        <dbReference type="PROSITE" id="PS50089"/>
    </source>
</evidence>
<dbReference type="PROSITE" id="PS50006">
    <property type="entry name" value="FHA_DOMAIN"/>
    <property type="match status" value="1"/>
</dbReference>
<organism evidence="10 11">
    <name type="scientific">Elliptochloris bilobata</name>
    <dbReference type="NCBI Taxonomy" id="381761"/>
    <lineage>
        <taxon>Eukaryota</taxon>
        <taxon>Viridiplantae</taxon>
        <taxon>Chlorophyta</taxon>
        <taxon>core chlorophytes</taxon>
        <taxon>Trebouxiophyceae</taxon>
        <taxon>Trebouxiophyceae incertae sedis</taxon>
        <taxon>Elliptochloris clade</taxon>
        <taxon>Elliptochloris</taxon>
    </lineage>
</organism>
<evidence type="ECO:0000256" key="2">
    <source>
        <dbReference type="ARBA" id="ARBA00017908"/>
    </source>
</evidence>